<evidence type="ECO:0000256" key="4">
    <source>
        <dbReference type="ARBA" id="ARBA00022989"/>
    </source>
</evidence>
<accession>A0ABM0MD54</accession>
<proteinExistence type="inferred from homology"/>
<dbReference type="RefSeq" id="XP_006817945.1">
    <property type="nucleotide sequence ID" value="XM_006817882.1"/>
</dbReference>
<keyword evidence="4" id="KW-1133">Transmembrane helix</keyword>
<evidence type="ECO:0000256" key="5">
    <source>
        <dbReference type="ARBA" id="ARBA00023136"/>
    </source>
</evidence>
<dbReference type="Pfam" id="PF04930">
    <property type="entry name" value="FUN14"/>
    <property type="match status" value="1"/>
</dbReference>
<evidence type="ECO:0000256" key="2">
    <source>
        <dbReference type="ARBA" id="ARBA00009160"/>
    </source>
</evidence>
<dbReference type="PANTHER" id="PTHR21346:SF0">
    <property type="entry name" value="RE45833P"/>
    <property type="match status" value="1"/>
</dbReference>
<dbReference type="PANTHER" id="PTHR21346">
    <property type="entry name" value="FUN14 DOMAIN CONTAINING"/>
    <property type="match status" value="1"/>
</dbReference>
<keyword evidence="3" id="KW-0812">Transmembrane</keyword>
<evidence type="ECO:0000256" key="3">
    <source>
        <dbReference type="ARBA" id="ARBA00022692"/>
    </source>
</evidence>
<protein>
    <submittedName>
        <fullName evidence="7">FUN14 domain-containing protein 1-like</fullName>
    </submittedName>
</protein>
<organism evidence="6 7">
    <name type="scientific">Saccoglossus kowalevskii</name>
    <name type="common">Acorn worm</name>
    <dbReference type="NCBI Taxonomy" id="10224"/>
    <lineage>
        <taxon>Eukaryota</taxon>
        <taxon>Metazoa</taxon>
        <taxon>Hemichordata</taxon>
        <taxon>Enteropneusta</taxon>
        <taxon>Harrimaniidae</taxon>
        <taxon>Saccoglossus</taxon>
    </lineage>
</organism>
<evidence type="ECO:0000256" key="1">
    <source>
        <dbReference type="ARBA" id="ARBA00004374"/>
    </source>
</evidence>
<sequence length="147" mass="16374">MADGDSEPDDEHFEIIDLTRERRNEIIEKVLGDVTTKGAMTQLAIGGSTGWFVGYVFQKVGRAAATAVGGGLIIMRVAHYGGYIKIDWRKVEKDVDKAQRKLTKNARKLQNEYPEMNGYLLKLKQLCQQNVMLTSGFIGGFLLGMAF</sequence>
<dbReference type="Proteomes" id="UP000694865">
    <property type="component" value="Unplaced"/>
</dbReference>
<keyword evidence="6" id="KW-1185">Reference proteome</keyword>
<comment type="subcellular location">
    <subcellularLocation>
        <location evidence="1">Mitochondrion outer membrane</location>
        <topology evidence="1">Multi-pass membrane protein</topology>
    </subcellularLocation>
</comment>
<dbReference type="GeneID" id="102800545"/>
<name>A0ABM0MD54_SACKO</name>
<dbReference type="InterPro" id="IPR007014">
    <property type="entry name" value="FUN14"/>
</dbReference>
<keyword evidence="5" id="KW-0472">Membrane</keyword>
<evidence type="ECO:0000313" key="7">
    <source>
        <dbReference type="RefSeq" id="XP_006817945.1"/>
    </source>
</evidence>
<reference evidence="7" key="1">
    <citation type="submission" date="2025-08" db="UniProtKB">
        <authorList>
            <consortium name="RefSeq"/>
        </authorList>
    </citation>
    <scope>IDENTIFICATION</scope>
    <source>
        <tissue evidence="7">Testes</tissue>
    </source>
</reference>
<evidence type="ECO:0000313" key="6">
    <source>
        <dbReference type="Proteomes" id="UP000694865"/>
    </source>
</evidence>
<comment type="similarity">
    <text evidence="2">Belongs to the FUN14 family.</text>
</comment>
<gene>
    <name evidence="7" type="primary">LOC102800545</name>
</gene>